<dbReference type="InterPro" id="IPR007110">
    <property type="entry name" value="Ig-like_dom"/>
</dbReference>
<dbReference type="SMART" id="SM00406">
    <property type="entry name" value="IGv"/>
    <property type="match status" value="1"/>
</dbReference>
<dbReference type="Gene3D" id="2.60.40.10">
    <property type="entry name" value="Immunoglobulins"/>
    <property type="match status" value="2"/>
</dbReference>
<dbReference type="PROSITE" id="PS50835">
    <property type="entry name" value="IG_LIKE"/>
    <property type="match status" value="1"/>
</dbReference>
<dbReference type="InterPro" id="IPR013783">
    <property type="entry name" value="Ig-like_fold"/>
</dbReference>
<dbReference type="SUPFAM" id="SSF48726">
    <property type="entry name" value="Immunoglobulin"/>
    <property type="match status" value="2"/>
</dbReference>
<dbReference type="Proteomes" id="UP000664991">
    <property type="component" value="Unassembled WGS sequence"/>
</dbReference>
<evidence type="ECO:0000259" key="3">
    <source>
        <dbReference type="PROSITE" id="PS50835"/>
    </source>
</evidence>
<dbReference type="Pfam" id="PF07686">
    <property type="entry name" value="V-set"/>
    <property type="match status" value="1"/>
</dbReference>
<name>A0A836AEN0_SHEEP</name>
<proteinExistence type="predicted"/>
<keyword evidence="2" id="KW-0391">Immunity</keyword>
<keyword evidence="1" id="KW-0732">Signal</keyword>
<evidence type="ECO:0000256" key="2">
    <source>
        <dbReference type="ARBA" id="ARBA00022859"/>
    </source>
</evidence>
<gene>
    <name evidence="4" type="ORF">JEQ12_015809</name>
</gene>
<dbReference type="InterPro" id="IPR050413">
    <property type="entry name" value="TCR_beta_variable"/>
</dbReference>
<protein>
    <recommendedName>
        <fullName evidence="3">Ig-like domain-containing protein</fullName>
    </recommendedName>
</protein>
<dbReference type="GO" id="GO:0007166">
    <property type="term" value="P:cell surface receptor signaling pathway"/>
    <property type="evidence" value="ECO:0007669"/>
    <property type="project" value="TreeGrafter"/>
</dbReference>
<sequence>MDLLSFLLLHASPLIWESSHFHLDPAMFSRLLRLASLCLLGARYISAEVAQSPSHRVIEKKQAVNLSCDPISGHNSLFWYYHAVGTEMKLLVYFLRESVQDNSGMPKGRFTAERTEGTSSTLRVHSAELGHVGAMVIQNPRYLVTGLGKPVTLSCSQNMKHDAMYWYQQKPSQAPKLLLYYYDKEITREKNTSENFQSSRPNTSLCSLDIRSAGLGDSAVYLCASSRDTELKPSLPSVHKPLFPRAKSPL</sequence>
<dbReference type="InterPro" id="IPR036179">
    <property type="entry name" value="Ig-like_dom_sf"/>
</dbReference>
<evidence type="ECO:0000313" key="4">
    <source>
        <dbReference type="EMBL" id="KAG5210615.1"/>
    </source>
</evidence>
<accession>A0A836AEN0</accession>
<dbReference type="GO" id="GO:0005886">
    <property type="term" value="C:plasma membrane"/>
    <property type="evidence" value="ECO:0007669"/>
    <property type="project" value="TreeGrafter"/>
</dbReference>
<comment type="caution">
    <text evidence="4">The sequence shown here is derived from an EMBL/GenBank/DDBJ whole genome shotgun (WGS) entry which is preliminary data.</text>
</comment>
<dbReference type="PANTHER" id="PTHR23268:SF13">
    <property type="entry name" value="IG-LIKE DOMAIN-CONTAINING PROTEIN"/>
    <property type="match status" value="1"/>
</dbReference>
<dbReference type="InterPro" id="IPR013106">
    <property type="entry name" value="Ig_V-set"/>
</dbReference>
<dbReference type="EMBL" id="JAEMGP010000004">
    <property type="protein sequence ID" value="KAG5210615.1"/>
    <property type="molecule type" value="Genomic_DNA"/>
</dbReference>
<evidence type="ECO:0000313" key="5">
    <source>
        <dbReference type="Proteomes" id="UP000664991"/>
    </source>
</evidence>
<feature type="domain" description="Ig-like" evidence="3">
    <location>
        <begin position="148"/>
        <end position="239"/>
    </location>
</feature>
<dbReference type="GO" id="GO:0002376">
    <property type="term" value="P:immune system process"/>
    <property type="evidence" value="ECO:0007669"/>
    <property type="project" value="UniProtKB-KW"/>
</dbReference>
<dbReference type="PANTHER" id="PTHR23268">
    <property type="entry name" value="T-CELL RECEPTOR BETA CHAIN"/>
    <property type="match status" value="1"/>
</dbReference>
<organism evidence="4 5">
    <name type="scientific">Ovis aries</name>
    <name type="common">Sheep</name>
    <dbReference type="NCBI Taxonomy" id="9940"/>
    <lineage>
        <taxon>Eukaryota</taxon>
        <taxon>Metazoa</taxon>
        <taxon>Chordata</taxon>
        <taxon>Craniata</taxon>
        <taxon>Vertebrata</taxon>
        <taxon>Euteleostomi</taxon>
        <taxon>Mammalia</taxon>
        <taxon>Eutheria</taxon>
        <taxon>Laurasiatheria</taxon>
        <taxon>Artiodactyla</taxon>
        <taxon>Ruminantia</taxon>
        <taxon>Pecora</taxon>
        <taxon>Bovidae</taxon>
        <taxon>Caprinae</taxon>
        <taxon>Ovis</taxon>
    </lineage>
</organism>
<reference evidence="4 5" key="1">
    <citation type="submission" date="2020-12" db="EMBL/GenBank/DDBJ databases">
        <title>De novo assembly of Tibetan sheep genome.</title>
        <authorList>
            <person name="Li X."/>
        </authorList>
    </citation>
    <scope>NUCLEOTIDE SEQUENCE [LARGE SCALE GENOMIC DNA]</scope>
    <source>
        <tissue evidence="4">Heart</tissue>
    </source>
</reference>
<dbReference type="AlphaFoldDB" id="A0A836AEN0"/>
<evidence type="ECO:0000256" key="1">
    <source>
        <dbReference type="ARBA" id="ARBA00022729"/>
    </source>
</evidence>